<evidence type="ECO:0000256" key="1">
    <source>
        <dbReference type="SAM" id="Phobius"/>
    </source>
</evidence>
<accession>A0A1I4M8F3</accession>
<evidence type="ECO:0000313" key="2">
    <source>
        <dbReference type="EMBL" id="SFL99538.1"/>
    </source>
</evidence>
<feature type="transmembrane region" description="Helical" evidence="1">
    <location>
        <begin position="52"/>
        <end position="74"/>
    </location>
</feature>
<dbReference type="AlphaFoldDB" id="A0A1I4M8F3"/>
<evidence type="ECO:0000313" key="3">
    <source>
        <dbReference type="Proteomes" id="UP000199006"/>
    </source>
</evidence>
<keyword evidence="1" id="KW-0472">Membrane</keyword>
<proteinExistence type="predicted"/>
<sequence>MEMKTVFELFKELDVNSFFIVLFMLIAMICPGILIIYLYNNQLFITLNIIKLILLSISISSPVFLFNFIINYFIAHRLLNKLSFVDVRVEWQNGGQEFMSELSEASIGGSIRNSFFSLYGGILISYIFDLSTFDLIYSIIVLEIFAIIFTYIIEKNTANDLEEHNKNNSSV</sequence>
<name>A0A1I4M8F3_9FIRM</name>
<dbReference type="RefSeq" id="WP_089862539.1">
    <property type="nucleotide sequence ID" value="NZ_FOTI01000050.1"/>
</dbReference>
<protein>
    <submittedName>
        <fullName evidence="2">Uncharacterized protein</fullName>
    </submittedName>
</protein>
<organism evidence="2 3">
    <name type="scientific">Halanaerobium salsuginis</name>
    <dbReference type="NCBI Taxonomy" id="29563"/>
    <lineage>
        <taxon>Bacteria</taxon>
        <taxon>Bacillati</taxon>
        <taxon>Bacillota</taxon>
        <taxon>Clostridia</taxon>
        <taxon>Halanaerobiales</taxon>
        <taxon>Halanaerobiaceae</taxon>
        <taxon>Halanaerobium</taxon>
    </lineage>
</organism>
<feature type="transmembrane region" description="Helical" evidence="1">
    <location>
        <begin position="20"/>
        <end position="40"/>
    </location>
</feature>
<keyword evidence="1" id="KW-1133">Transmembrane helix</keyword>
<keyword evidence="1" id="KW-0812">Transmembrane</keyword>
<reference evidence="2 3" key="1">
    <citation type="submission" date="2016-10" db="EMBL/GenBank/DDBJ databases">
        <authorList>
            <person name="de Groot N.N."/>
        </authorList>
    </citation>
    <scope>NUCLEOTIDE SEQUENCE [LARGE SCALE GENOMIC DNA]</scope>
    <source>
        <strain evidence="2 3">ATCC 51327</strain>
    </source>
</reference>
<dbReference type="Proteomes" id="UP000199006">
    <property type="component" value="Unassembled WGS sequence"/>
</dbReference>
<dbReference type="STRING" id="29563.SAMN02983006_02533"/>
<gene>
    <name evidence="2" type="ORF">SAMN02983006_02533</name>
</gene>
<feature type="transmembrane region" description="Helical" evidence="1">
    <location>
        <begin position="135"/>
        <end position="153"/>
    </location>
</feature>
<dbReference type="EMBL" id="FOTI01000050">
    <property type="protein sequence ID" value="SFL99538.1"/>
    <property type="molecule type" value="Genomic_DNA"/>
</dbReference>
<feature type="transmembrane region" description="Helical" evidence="1">
    <location>
        <begin position="110"/>
        <end position="128"/>
    </location>
</feature>
<keyword evidence="3" id="KW-1185">Reference proteome</keyword>